<proteinExistence type="predicted"/>
<name>A0A6A6IJC1_9PLEO</name>
<dbReference type="AlphaFoldDB" id="A0A6A6IJC1"/>
<feature type="compositionally biased region" description="Polar residues" evidence="1">
    <location>
        <begin position="1"/>
        <end position="18"/>
    </location>
</feature>
<dbReference type="EMBL" id="ML987194">
    <property type="protein sequence ID" value="KAF2249972.1"/>
    <property type="molecule type" value="Genomic_DNA"/>
</dbReference>
<sequence length="155" mass="17617">MTSKSAQIPTQLRQGQRGEQSKISKFKDKISRKISDRKKKSKERKQARALIPGWVCCQCHYYEAESRYSGTVCQHDNHPTWPQHGNKCQECKDVVPIGTSDISSEDSTQNTGSETGWFCNACFRHYPDRTSLKHCVNCGARGADRYTETVEIESP</sequence>
<keyword evidence="3" id="KW-1185">Reference proteome</keyword>
<reference evidence="2" key="1">
    <citation type="journal article" date="2020" name="Stud. Mycol.">
        <title>101 Dothideomycetes genomes: a test case for predicting lifestyles and emergence of pathogens.</title>
        <authorList>
            <person name="Haridas S."/>
            <person name="Albert R."/>
            <person name="Binder M."/>
            <person name="Bloem J."/>
            <person name="Labutti K."/>
            <person name="Salamov A."/>
            <person name="Andreopoulos B."/>
            <person name="Baker S."/>
            <person name="Barry K."/>
            <person name="Bills G."/>
            <person name="Bluhm B."/>
            <person name="Cannon C."/>
            <person name="Castanera R."/>
            <person name="Culley D."/>
            <person name="Daum C."/>
            <person name="Ezra D."/>
            <person name="Gonzalez J."/>
            <person name="Henrissat B."/>
            <person name="Kuo A."/>
            <person name="Liang C."/>
            <person name="Lipzen A."/>
            <person name="Lutzoni F."/>
            <person name="Magnuson J."/>
            <person name="Mondo S."/>
            <person name="Nolan M."/>
            <person name="Ohm R."/>
            <person name="Pangilinan J."/>
            <person name="Park H.-J."/>
            <person name="Ramirez L."/>
            <person name="Alfaro M."/>
            <person name="Sun H."/>
            <person name="Tritt A."/>
            <person name="Yoshinaga Y."/>
            <person name="Zwiers L.-H."/>
            <person name="Turgeon B."/>
            <person name="Goodwin S."/>
            <person name="Spatafora J."/>
            <person name="Crous P."/>
            <person name="Grigoriev I."/>
        </authorList>
    </citation>
    <scope>NUCLEOTIDE SEQUENCE</scope>
    <source>
        <strain evidence="2">CBS 122368</strain>
    </source>
</reference>
<feature type="compositionally biased region" description="Basic and acidic residues" evidence="1">
    <location>
        <begin position="19"/>
        <end position="34"/>
    </location>
</feature>
<dbReference type="GeneID" id="54586550"/>
<accession>A0A6A6IJC1</accession>
<dbReference type="RefSeq" id="XP_033684976.1">
    <property type="nucleotide sequence ID" value="XM_033833220.1"/>
</dbReference>
<evidence type="ECO:0000313" key="2">
    <source>
        <dbReference type="EMBL" id="KAF2249972.1"/>
    </source>
</evidence>
<dbReference type="Proteomes" id="UP000800094">
    <property type="component" value="Unassembled WGS sequence"/>
</dbReference>
<evidence type="ECO:0000256" key="1">
    <source>
        <dbReference type="SAM" id="MobiDB-lite"/>
    </source>
</evidence>
<protein>
    <submittedName>
        <fullName evidence="2">Uncharacterized protein</fullName>
    </submittedName>
</protein>
<evidence type="ECO:0000313" key="3">
    <source>
        <dbReference type="Proteomes" id="UP000800094"/>
    </source>
</evidence>
<feature type="compositionally biased region" description="Basic residues" evidence="1">
    <location>
        <begin position="35"/>
        <end position="44"/>
    </location>
</feature>
<feature type="region of interest" description="Disordered" evidence="1">
    <location>
        <begin position="1"/>
        <end position="44"/>
    </location>
</feature>
<gene>
    <name evidence="2" type="ORF">BU26DRAFT_563861</name>
</gene>
<organism evidence="2 3">
    <name type="scientific">Trematosphaeria pertusa</name>
    <dbReference type="NCBI Taxonomy" id="390896"/>
    <lineage>
        <taxon>Eukaryota</taxon>
        <taxon>Fungi</taxon>
        <taxon>Dikarya</taxon>
        <taxon>Ascomycota</taxon>
        <taxon>Pezizomycotina</taxon>
        <taxon>Dothideomycetes</taxon>
        <taxon>Pleosporomycetidae</taxon>
        <taxon>Pleosporales</taxon>
        <taxon>Massarineae</taxon>
        <taxon>Trematosphaeriaceae</taxon>
        <taxon>Trematosphaeria</taxon>
    </lineage>
</organism>